<evidence type="ECO:0000259" key="2">
    <source>
        <dbReference type="PROSITE" id="PS50937"/>
    </source>
</evidence>
<proteinExistence type="predicted"/>
<evidence type="ECO:0000313" key="3">
    <source>
        <dbReference type="EMBL" id="MDB7905292.1"/>
    </source>
</evidence>
<dbReference type="EMBL" id="WKPR01000020">
    <property type="protein sequence ID" value="MSB21318.1"/>
    <property type="molecule type" value="Genomic_DNA"/>
</dbReference>
<comment type="caution">
    <text evidence="5">The sequence shown here is derived from an EMBL/GenBank/DDBJ whole genome shotgun (WGS) entry which is preliminary data.</text>
</comment>
<dbReference type="RefSeq" id="WP_009257653.1">
    <property type="nucleotide sequence ID" value="NZ_AP031431.1"/>
</dbReference>
<evidence type="ECO:0000313" key="5">
    <source>
        <dbReference type="EMBL" id="MSB21318.1"/>
    </source>
</evidence>
<dbReference type="PANTHER" id="PTHR30204:SF97">
    <property type="entry name" value="MERR FAMILY REGULATORY PROTEIN"/>
    <property type="match status" value="1"/>
</dbReference>
<organism evidence="5 6">
    <name type="scientific">Flavonifractor plautii</name>
    <name type="common">Fusobacterium plautii</name>
    <dbReference type="NCBI Taxonomy" id="292800"/>
    <lineage>
        <taxon>Bacteria</taxon>
        <taxon>Bacillati</taxon>
        <taxon>Bacillota</taxon>
        <taxon>Clostridia</taxon>
        <taxon>Eubacteriales</taxon>
        <taxon>Oscillospiraceae</taxon>
        <taxon>Flavonifractor</taxon>
    </lineage>
</organism>
<dbReference type="EMBL" id="JAQLWV010000001">
    <property type="protein sequence ID" value="MDB7931661.1"/>
    <property type="molecule type" value="Genomic_DNA"/>
</dbReference>
<dbReference type="GO" id="GO:0003677">
    <property type="term" value="F:DNA binding"/>
    <property type="evidence" value="ECO:0007669"/>
    <property type="project" value="UniProtKB-KW"/>
</dbReference>
<sequence>MNQKKQLSILEFSRLTGISRDNLRFYDRIGLLCPEQRGENNYRYYARSQLNSAYLISSLRLLEVGLEDIRRYSAGRTPERMLAFFAQQEERIQAEIARLRETSEIMKLRASLAQEALAHAEGAYLLEERPRERIFLCPPAPDGLSGEESEIFAYEYAAGKGVHLGHPAGVLITPDSTASGEPVWRYRLYFKTGGRRGNAWKPAGRYAVAYGRSIPDDFERAWAGLHAFLASRSLRPTGSAYGELLLDELSVQDTGDYFGRLEVPVTVDSCLERGI</sequence>
<accession>A0A174SHZ9</accession>
<dbReference type="Proteomes" id="UP000434475">
    <property type="component" value="Unassembled WGS sequence"/>
</dbReference>
<dbReference type="AlphaFoldDB" id="A0A174SHZ9"/>
<dbReference type="Proteomes" id="UP001211006">
    <property type="component" value="Unassembled WGS sequence"/>
</dbReference>
<dbReference type="InterPro" id="IPR011256">
    <property type="entry name" value="Reg_factor_effector_dom_sf"/>
</dbReference>
<reference evidence="3" key="2">
    <citation type="submission" date="2023-01" db="EMBL/GenBank/DDBJ databases">
        <title>Human gut microbiome strain richness.</title>
        <authorList>
            <person name="Chen-Liaw A."/>
        </authorList>
    </citation>
    <scope>NUCLEOTIDE SEQUENCE</scope>
    <source>
        <strain evidence="4">1001287st1_F4_1001285I_161205</strain>
        <strain evidence="3">2225st1_A6_2225SCRN_200828</strain>
    </source>
</reference>
<evidence type="ECO:0000313" key="4">
    <source>
        <dbReference type="EMBL" id="MDB7931661.1"/>
    </source>
</evidence>
<dbReference type="Gene3D" id="1.10.1660.10">
    <property type="match status" value="1"/>
</dbReference>
<name>A0A174SHZ9_FLAPL</name>
<dbReference type="PANTHER" id="PTHR30204">
    <property type="entry name" value="REDOX-CYCLING DRUG-SENSING TRANSCRIPTIONAL ACTIVATOR SOXR"/>
    <property type="match status" value="1"/>
</dbReference>
<reference evidence="5 6" key="1">
    <citation type="journal article" date="2019" name="Nat. Med.">
        <title>A library of human gut bacterial isolates paired with longitudinal multiomics data enables mechanistic microbiome research.</title>
        <authorList>
            <person name="Poyet M."/>
            <person name="Groussin M."/>
            <person name="Gibbons S.M."/>
            <person name="Avila-Pacheco J."/>
            <person name="Jiang X."/>
            <person name="Kearney S.M."/>
            <person name="Perrotta A.R."/>
            <person name="Berdy B."/>
            <person name="Zhao S."/>
            <person name="Lieberman T.D."/>
            <person name="Swanson P.K."/>
            <person name="Smith M."/>
            <person name="Roesemann S."/>
            <person name="Alexander J.E."/>
            <person name="Rich S.A."/>
            <person name="Livny J."/>
            <person name="Vlamakis H."/>
            <person name="Clish C."/>
            <person name="Bullock K."/>
            <person name="Deik A."/>
            <person name="Scott J."/>
            <person name="Pierce K.A."/>
            <person name="Xavier R.J."/>
            <person name="Alm E.J."/>
        </authorList>
    </citation>
    <scope>NUCLEOTIDE SEQUENCE [LARGE SCALE GENOMIC DNA]</scope>
    <source>
        <strain evidence="5 6">BIOML-A2</strain>
    </source>
</reference>
<dbReference type="InterPro" id="IPR047057">
    <property type="entry name" value="MerR_fam"/>
</dbReference>
<gene>
    <name evidence="5" type="ORF">GKE97_17595</name>
    <name evidence="3" type="ORF">PND83_04815</name>
    <name evidence="4" type="ORF">PNE06_01115</name>
</gene>
<dbReference type="GO" id="GO:0003700">
    <property type="term" value="F:DNA-binding transcription factor activity"/>
    <property type="evidence" value="ECO:0007669"/>
    <property type="project" value="InterPro"/>
</dbReference>
<dbReference type="PROSITE" id="PS50937">
    <property type="entry name" value="HTH_MERR_2"/>
    <property type="match status" value="1"/>
</dbReference>
<keyword evidence="1 5" id="KW-0238">DNA-binding</keyword>
<dbReference type="Proteomes" id="UP001211173">
    <property type="component" value="Unassembled WGS sequence"/>
</dbReference>
<evidence type="ECO:0000256" key="1">
    <source>
        <dbReference type="ARBA" id="ARBA00023125"/>
    </source>
</evidence>
<dbReference type="SUPFAM" id="SSF55136">
    <property type="entry name" value="Probable bacterial effector-binding domain"/>
    <property type="match status" value="1"/>
</dbReference>
<dbReference type="SUPFAM" id="SSF46955">
    <property type="entry name" value="Putative DNA-binding domain"/>
    <property type="match status" value="1"/>
</dbReference>
<dbReference type="SMART" id="SM00422">
    <property type="entry name" value="HTH_MERR"/>
    <property type="match status" value="1"/>
</dbReference>
<feature type="domain" description="HTH merR-type" evidence="2">
    <location>
        <begin position="6"/>
        <end position="75"/>
    </location>
</feature>
<protein>
    <submittedName>
        <fullName evidence="5">MerR family DNA-binding transcriptional regulator</fullName>
    </submittedName>
</protein>
<dbReference type="Pfam" id="PF00376">
    <property type="entry name" value="MerR"/>
    <property type="match status" value="1"/>
</dbReference>
<evidence type="ECO:0000313" key="6">
    <source>
        <dbReference type="Proteomes" id="UP000434475"/>
    </source>
</evidence>
<dbReference type="EMBL" id="JAQLWO010000004">
    <property type="protein sequence ID" value="MDB7905292.1"/>
    <property type="molecule type" value="Genomic_DNA"/>
</dbReference>
<dbReference type="InterPro" id="IPR009061">
    <property type="entry name" value="DNA-bd_dom_put_sf"/>
</dbReference>
<dbReference type="InterPro" id="IPR000551">
    <property type="entry name" value="MerR-type_HTH_dom"/>
</dbReference>